<name>A0A1L9WVL7_ASPA1</name>
<evidence type="ECO:0000256" key="1">
    <source>
        <dbReference type="ARBA" id="ARBA00001805"/>
    </source>
</evidence>
<dbReference type="Gene3D" id="1.10.600.10">
    <property type="entry name" value="Farnesyl Diphosphate Synthase"/>
    <property type="match status" value="1"/>
</dbReference>
<keyword evidence="12" id="KW-0125">Carotenoid biosynthesis</keyword>
<evidence type="ECO:0000256" key="12">
    <source>
        <dbReference type="ARBA" id="ARBA00022746"/>
    </source>
</evidence>
<dbReference type="InterPro" id="IPR017825">
    <property type="entry name" value="Lycopene_cyclase_dom"/>
</dbReference>
<dbReference type="STRING" id="690307.A0A1L9WVL7"/>
<keyword evidence="11 19" id="KW-0812">Transmembrane</keyword>
<dbReference type="Pfam" id="PF00494">
    <property type="entry name" value="SQS_PSY"/>
    <property type="match status" value="1"/>
</dbReference>
<evidence type="ECO:0000256" key="13">
    <source>
        <dbReference type="ARBA" id="ARBA00022989"/>
    </source>
</evidence>
<comment type="similarity">
    <text evidence="6">In the C-terminal section; belongs to the phytoene/squalene synthase family.</text>
</comment>
<dbReference type="SFLD" id="SFLDG01018">
    <property type="entry name" value="Squalene/Phytoene_Synthase_Lik"/>
    <property type="match status" value="1"/>
</dbReference>
<evidence type="ECO:0000256" key="7">
    <source>
        <dbReference type="ARBA" id="ARBA00012242"/>
    </source>
</evidence>
<dbReference type="GO" id="GO:0016872">
    <property type="term" value="F:intramolecular lyase activity"/>
    <property type="evidence" value="ECO:0007669"/>
    <property type="project" value="InterPro"/>
</dbReference>
<dbReference type="InterPro" id="IPR044843">
    <property type="entry name" value="Trans_IPPS_bact-type"/>
</dbReference>
<dbReference type="AlphaFoldDB" id="A0A1L9WVL7"/>
<evidence type="ECO:0000256" key="15">
    <source>
        <dbReference type="ARBA" id="ARBA00023235"/>
    </source>
</evidence>
<dbReference type="UniPathway" id="UPA00802"/>
<dbReference type="InterPro" id="IPR002060">
    <property type="entry name" value="Squ/phyt_synthse"/>
</dbReference>
<comment type="catalytic activity">
    <reaction evidence="18">
        <text>all-trans-lycopene = gamma-carotene</text>
        <dbReference type="Rhea" id="RHEA:32219"/>
        <dbReference type="ChEBI" id="CHEBI:15948"/>
        <dbReference type="ChEBI" id="CHEBI:27740"/>
        <dbReference type="EC" id="5.5.1.19"/>
    </reaction>
</comment>
<evidence type="ECO:0000256" key="10">
    <source>
        <dbReference type="ARBA" id="ARBA00022679"/>
    </source>
</evidence>
<dbReference type="Proteomes" id="UP000184546">
    <property type="component" value="Unassembled WGS sequence"/>
</dbReference>
<dbReference type="OrthoDB" id="6600518at2759"/>
<dbReference type="SFLD" id="SFLDS00005">
    <property type="entry name" value="Isoprenoid_Synthase_Type_I"/>
    <property type="match status" value="1"/>
</dbReference>
<evidence type="ECO:0000256" key="16">
    <source>
        <dbReference type="ARBA" id="ARBA00023268"/>
    </source>
</evidence>
<reference evidence="21" key="1">
    <citation type="journal article" date="2017" name="Genome Biol.">
        <title>Comparative genomics reveals high biological diversity and specific adaptations in the industrially and medically important fungal genus Aspergillus.</title>
        <authorList>
            <person name="de Vries R.P."/>
            <person name="Riley R."/>
            <person name="Wiebenga A."/>
            <person name="Aguilar-Osorio G."/>
            <person name="Amillis S."/>
            <person name="Uchima C.A."/>
            <person name="Anderluh G."/>
            <person name="Asadollahi M."/>
            <person name="Askin M."/>
            <person name="Barry K."/>
            <person name="Battaglia E."/>
            <person name="Bayram O."/>
            <person name="Benocci T."/>
            <person name="Braus-Stromeyer S.A."/>
            <person name="Caldana C."/>
            <person name="Canovas D."/>
            <person name="Cerqueira G.C."/>
            <person name="Chen F."/>
            <person name="Chen W."/>
            <person name="Choi C."/>
            <person name="Clum A."/>
            <person name="Dos Santos R.A."/>
            <person name="Damasio A.R."/>
            <person name="Diallinas G."/>
            <person name="Emri T."/>
            <person name="Fekete E."/>
            <person name="Flipphi M."/>
            <person name="Freyberg S."/>
            <person name="Gallo A."/>
            <person name="Gournas C."/>
            <person name="Habgood R."/>
            <person name="Hainaut M."/>
            <person name="Harispe M.L."/>
            <person name="Henrissat B."/>
            <person name="Hilden K.S."/>
            <person name="Hope R."/>
            <person name="Hossain A."/>
            <person name="Karabika E."/>
            <person name="Karaffa L."/>
            <person name="Karanyi Z."/>
            <person name="Krasevec N."/>
            <person name="Kuo A."/>
            <person name="Kusch H."/>
            <person name="LaButti K."/>
            <person name="Lagendijk E.L."/>
            <person name="Lapidus A."/>
            <person name="Levasseur A."/>
            <person name="Lindquist E."/>
            <person name="Lipzen A."/>
            <person name="Logrieco A.F."/>
            <person name="MacCabe A."/>
            <person name="Maekelae M.R."/>
            <person name="Malavazi I."/>
            <person name="Melin P."/>
            <person name="Meyer V."/>
            <person name="Mielnichuk N."/>
            <person name="Miskei M."/>
            <person name="Molnar A.P."/>
            <person name="Mule G."/>
            <person name="Ngan C.Y."/>
            <person name="Orejas M."/>
            <person name="Orosz E."/>
            <person name="Ouedraogo J.P."/>
            <person name="Overkamp K.M."/>
            <person name="Park H.-S."/>
            <person name="Perrone G."/>
            <person name="Piumi F."/>
            <person name="Punt P.J."/>
            <person name="Ram A.F."/>
            <person name="Ramon A."/>
            <person name="Rauscher S."/>
            <person name="Record E."/>
            <person name="Riano-Pachon D.M."/>
            <person name="Robert V."/>
            <person name="Roehrig J."/>
            <person name="Ruller R."/>
            <person name="Salamov A."/>
            <person name="Salih N.S."/>
            <person name="Samson R.A."/>
            <person name="Sandor E."/>
            <person name="Sanguinetti M."/>
            <person name="Schuetze T."/>
            <person name="Sepcic K."/>
            <person name="Shelest E."/>
            <person name="Sherlock G."/>
            <person name="Sophianopoulou V."/>
            <person name="Squina F.M."/>
            <person name="Sun H."/>
            <person name="Susca A."/>
            <person name="Todd R.B."/>
            <person name="Tsang A."/>
            <person name="Unkles S.E."/>
            <person name="van de Wiele N."/>
            <person name="van Rossen-Uffink D."/>
            <person name="Oliveira J.V."/>
            <person name="Vesth T.C."/>
            <person name="Visser J."/>
            <person name="Yu J.-H."/>
            <person name="Zhou M."/>
            <person name="Andersen M.R."/>
            <person name="Archer D.B."/>
            <person name="Baker S.E."/>
            <person name="Benoit I."/>
            <person name="Brakhage A.A."/>
            <person name="Braus G.H."/>
            <person name="Fischer R."/>
            <person name="Frisvad J.C."/>
            <person name="Goldman G.H."/>
            <person name="Houbraken J."/>
            <person name="Oakley B."/>
            <person name="Pocsi I."/>
            <person name="Scazzocchio C."/>
            <person name="Seiboth B."/>
            <person name="vanKuyk P.A."/>
            <person name="Wortman J."/>
            <person name="Dyer P.S."/>
            <person name="Grigoriev I.V."/>
        </authorList>
    </citation>
    <scope>NUCLEOTIDE SEQUENCE [LARGE SCALE GENOMIC DNA]</scope>
    <source>
        <strain evidence="21">ATCC 16872 / CBS 172.66 / WB 5094</strain>
    </source>
</reference>
<dbReference type="GO" id="GO:0004311">
    <property type="term" value="F:geranylgeranyl diphosphate synthase activity"/>
    <property type="evidence" value="ECO:0007669"/>
    <property type="project" value="InterPro"/>
</dbReference>
<proteinExistence type="inferred from homology"/>
<comment type="pathway">
    <text evidence="3">Carotenoid biosynthesis; beta-carotene biosynthesis.</text>
</comment>
<keyword evidence="10" id="KW-0808">Transferase</keyword>
<dbReference type="RefSeq" id="XP_020056569.1">
    <property type="nucleotide sequence ID" value="XM_020205124.1"/>
</dbReference>
<dbReference type="SFLD" id="SFLDG01212">
    <property type="entry name" value="Phytoene_synthase_like"/>
    <property type="match status" value="1"/>
</dbReference>
<keyword evidence="15" id="KW-0413">Isomerase</keyword>
<evidence type="ECO:0000256" key="11">
    <source>
        <dbReference type="ARBA" id="ARBA00022692"/>
    </source>
</evidence>
<evidence type="ECO:0000256" key="14">
    <source>
        <dbReference type="ARBA" id="ARBA00023136"/>
    </source>
</evidence>
<dbReference type="OMA" id="YWPFMTR"/>
<evidence type="ECO:0000313" key="21">
    <source>
        <dbReference type="Proteomes" id="UP000184546"/>
    </source>
</evidence>
<sequence>MGYDYVMVHVIYNIPVAVGLTAVFWPFMTRLDWARIFTMVTIALTATIPWDSYLVRRRIWTYPREAVTGYTLCFIPLEEVFFFVIQTYSTGMLYTILTRRLVFPAFVRPADMTSFSVGTLVLAWAGAIGVKYLLDGGRYTYMGLILAWVCPFLLFQWVIAGHFILTLPRREILLSVMLPTVFLWTVDTLSMRRGMWVIEGGTKLGWEVWRNMDIEEAVFFLLTNVLIVFGFAAIDFTIALTDGKLAQSKSSINGVPSYGQIFRNFVFSPQKLDPDFVARLSKAVRCLATSSQSMYMGSSMFQGPLRIDLIFLYYFCRVADDLIDNAPDRITAVTAIKNCRTQLARRFSPGWEHQGEPKLSELSEAIAALPASRLRLSPLQGLLEGFRTDIKFGRESSVFPINSEEDLDQYAYHVAGTVAASVLDLVFHHFPHHASANHATTRRMVIAAGEKMGQGLQLVNIARDIDRDARIGRVYLPTAWLKHEGITPPDVLHNPDSAPVERLRRRLLLKAQKLHDEAVGALAFLPPVVQGPLRTTIASYMAIGAALQRGNSAPPGEKLRLPLLRRATIAFRAMSTKL</sequence>
<feature type="transmembrane region" description="Helical" evidence="19">
    <location>
        <begin position="218"/>
        <end position="240"/>
    </location>
</feature>
<dbReference type="EC" id="5.5.1.19" evidence="7"/>
<dbReference type="EMBL" id="KV878976">
    <property type="protein sequence ID" value="OJK00230.1"/>
    <property type="molecule type" value="Genomic_DNA"/>
</dbReference>
<feature type="transmembrane region" description="Helical" evidence="19">
    <location>
        <begin position="67"/>
        <end position="94"/>
    </location>
</feature>
<evidence type="ECO:0000256" key="6">
    <source>
        <dbReference type="ARBA" id="ARBA00008406"/>
    </source>
</evidence>
<organism evidence="20 21">
    <name type="scientific">Aspergillus aculeatus (strain ATCC 16872 / CBS 172.66 / WB 5094)</name>
    <dbReference type="NCBI Taxonomy" id="690307"/>
    <lineage>
        <taxon>Eukaryota</taxon>
        <taxon>Fungi</taxon>
        <taxon>Dikarya</taxon>
        <taxon>Ascomycota</taxon>
        <taxon>Pezizomycotina</taxon>
        <taxon>Eurotiomycetes</taxon>
        <taxon>Eurotiomycetidae</taxon>
        <taxon>Eurotiales</taxon>
        <taxon>Aspergillaceae</taxon>
        <taxon>Aspergillus</taxon>
        <taxon>Aspergillus subgen. Circumdati</taxon>
    </lineage>
</organism>
<comment type="catalytic activity">
    <reaction evidence="17">
        <text>gamma-carotene = all-trans-beta-carotene</text>
        <dbReference type="Rhea" id="RHEA:32239"/>
        <dbReference type="ChEBI" id="CHEBI:17579"/>
        <dbReference type="ChEBI" id="CHEBI:27740"/>
        <dbReference type="EC" id="5.5.1.19"/>
    </reaction>
</comment>
<dbReference type="GO" id="GO:0045436">
    <property type="term" value="F:lycopene beta cyclase activity"/>
    <property type="evidence" value="ECO:0007669"/>
    <property type="project" value="UniProtKB-ARBA"/>
</dbReference>
<evidence type="ECO:0000256" key="3">
    <source>
        <dbReference type="ARBA" id="ARBA00005089"/>
    </source>
</evidence>
<dbReference type="PANTHER" id="PTHR31480">
    <property type="entry name" value="BIFUNCTIONAL LYCOPENE CYCLASE/PHYTOENE SYNTHASE"/>
    <property type="match status" value="1"/>
</dbReference>
<dbReference type="SUPFAM" id="SSF48576">
    <property type="entry name" value="Terpenoid synthases"/>
    <property type="match status" value="1"/>
</dbReference>
<protein>
    <recommendedName>
        <fullName evidence="9">Bifunctional lycopene cyclase/phytoene synthase</fullName>
        <ecNumber evidence="8">2.5.1.32</ecNumber>
        <ecNumber evidence="7">5.5.1.19</ecNumber>
    </recommendedName>
</protein>
<dbReference type="GO" id="GO:0016020">
    <property type="term" value="C:membrane"/>
    <property type="evidence" value="ECO:0007669"/>
    <property type="project" value="UniProtKB-SubCell"/>
</dbReference>
<evidence type="ECO:0000256" key="17">
    <source>
        <dbReference type="ARBA" id="ARBA00029313"/>
    </source>
</evidence>
<comment type="similarity">
    <text evidence="5">In the N-terminal section; belongs to the lycopene beta-cyclase family.</text>
</comment>
<dbReference type="InterPro" id="IPR019845">
    <property type="entry name" value="Squalene/phytoene_synthase_CS"/>
</dbReference>
<dbReference type="EC" id="2.5.1.32" evidence="8"/>
<keyword evidence="21" id="KW-1185">Reference proteome</keyword>
<dbReference type="UniPathway" id="UPA00799">
    <property type="reaction ID" value="UER00773"/>
</dbReference>
<evidence type="ECO:0000256" key="18">
    <source>
        <dbReference type="ARBA" id="ARBA00029335"/>
    </source>
</evidence>
<dbReference type="VEuPathDB" id="FungiDB:ASPACDRAFT_78157"/>
<comment type="pathway">
    <text evidence="4">Carotenoid biosynthesis; phytoene biosynthesis; all-trans-phytoene from geranylgeranyl diphosphate: step 1/1.</text>
</comment>
<evidence type="ECO:0000256" key="19">
    <source>
        <dbReference type="SAM" id="Phobius"/>
    </source>
</evidence>
<evidence type="ECO:0000256" key="5">
    <source>
        <dbReference type="ARBA" id="ARBA00008247"/>
    </source>
</evidence>
<evidence type="ECO:0000256" key="9">
    <source>
        <dbReference type="ARBA" id="ARBA00018909"/>
    </source>
</evidence>
<feature type="transmembrane region" description="Helical" evidence="19">
    <location>
        <begin position="172"/>
        <end position="189"/>
    </location>
</feature>
<feature type="transmembrane region" description="Helical" evidence="19">
    <location>
        <begin position="141"/>
        <end position="160"/>
    </location>
</feature>
<feature type="transmembrane region" description="Helical" evidence="19">
    <location>
        <begin position="33"/>
        <end position="55"/>
    </location>
</feature>
<evidence type="ECO:0000256" key="4">
    <source>
        <dbReference type="ARBA" id="ARBA00005172"/>
    </source>
</evidence>
<comment type="subcellular location">
    <subcellularLocation>
        <location evidence="2">Membrane</location>
        <topology evidence="2">Multi-pass membrane protein</topology>
    </subcellularLocation>
</comment>
<dbReference type="NCBIfam" id="TIGR03462">
    <property type="entry name" value="CarR_dom_SF"/>
    <property type="match status" value="2"/>
</dbReference>
<keyword evidence="14 19" id="KW-0472">Membrane</keyword>
<feature type="transmembrane region" description="Helical" evidence="19">
    <location>
        <begin position="7"/>
        <end position="27"/>
    </location>
</feature>
<dbReference type="GO" id="GO:0016117">
    <property type="term" value="P:carotenoid biosynthetic process"/>
    <property type="evidence" value="ECO:0007669"/>
    <property type="project" value="UniProtKB-KW"/>
</dbReference>
<keyword evidence="16" id="KW-0511">Multifunctional enzyme</keyword>
<keyword evidence="13 19" id="KW-1133">Transmembrane helix</keyword>
<comment type="catalytic activity">
    <reaction evidence="1">
        <text>2 (2E,6E,10E)-geranylgeranyl diphosphate = 15-cis-phytoene + 2 diphosphate</text>
        <dbReference type="Rhea" id="RHEA:34475"/>
        <dbReference type="ChEBI" id="CHEBI:27787"/>
        <dbReference type="ChEBI" id="CHEBI:33019"/>
        <dbReference type="ChEBI" id="CHEBI:58756"/>
        <dbReference type="EC" id="2.5.1.32"/>
    </reaction>
</comment>
<dbReference type="InterPro" id="IPR008949">
    <property type="entry name" value="Isoprenoid_synthase_dom_sf"/>
</dbReference>
<evidence type="ECO:0000313" key="20">
    <source>
        <dbReference type="EMBL" id="OJK00230.1"/>
    </source>
</evidence>
<accession>A0A1L9WVL7</accession>
<feature type="transmembrane region" description="Helical" evidence="19">
    <location>
        <begin position="114"/>
        <end position="134"/>
    </location>
</feature>
<evidence type="ECO:0000256" key="8">
    <source>
        <dbReference type="ARBA" id="ARBA00012396"/>
    </source>
</evidence>
<dbReference type="GeneID" id="30978938"/>
<dbReference type="PROSITE" id="PS01045">
    <property type="entry name" value="SQUALEN_PHYTOEN_SYN_2"/>
    <property type="match status" value="1"/>
</dbReference>
<gene>
    <name evidence="20" type="ORF">ASPACDRAFT_78157</name>
</gene>
<evidence type="ECO:0000256" key="2">
    <source>
        <dbReference type="ARBA" id="ARBA00004141"/>
    </source>
</evidence>